<dbReference type="GO" id="GO:0008299">
    <property type="term" value="P:isoprenoid biosynthetic process"/>
    <property type="evidence" value="ECO:0007669"/>
    <property type="project" value="UniProtKB-ARBA"/>
</dbReference>
<proteinExistence type="evidence at protein level"/>
<reference evidence="8 9" key="1">
    <citation type="journal article" date="2023" name="Chemistry">
        <title>Characterization and Crystal Structures of a Cubebol-Producing Sesquiterpene Synthase from &lt;i&gt;Antrodia cinnamomea&lt;/i&gt;.</title>
        <authorList>
            <person name="Chen S.C."/>
            <person name="Jiang B.C."/>
            <person name="Lu Y.J."/>
            <person name="Chang C.H."/>
            <person name="Wu T.H."/>
            <person name="Lin S.W."/>
            <person name="Yin H.W."/>
            <person name="Lee T.H."/>
            <person name="Hsu C.H."/>
        </authorList>
    </citation>
    <scope>X-RAY CRYSTALLOGRAPHY (1.90 ANGSTROMS) IN COMPLEX WITH MG(2+)</scope>
</reference>
<sequence>MSSATKQFTLPDLLAMCPFTGSTNPHYAKAAAESSAWVNSYNILSDRKRAFFVTGSNELLVSHTYPYAGYEQFRTCCDFVNLLFVVDEVSDDQNGQDARQTGNVYLNAMRDPAWDDGSALAKMTKEFRARLLRYAGPGCYRRFLKHCEDYVDAVAREAEYRERGYVLDMASFETLRRENSAIRLCFGLFEYVLGVDLPEGVFEDPVFMTLYWAAADMVCWSNDVYSYNMEQAKGHSGNNIVTVLMRQKNVDLQTASDLVGEHFATLMDRFVTAKGGLPSWSPSVDAAVSDYVRAMEYWVTGNLEWSFETQRYFGVMHAEIKYTRLISLREREEEELEHHHHHH</sequence>
<evidence type="ECO:0000256" key="2">
    <source>
        <dbReference type="ARBA" id="ARBA00006333"/>
    </source>
</evidence>
<feature type="binding site" evidence="9">
    <location>
        <position position="226"/>
    </location>
    <ligand>
        <name>Mg(2+)</name>
        <dbReference type="ChEBI" id="CHEBI:18420"/>
        <label>4</label>
    </ligand>
</feature>
<evidence type="ECO:0000313" key="7">
    <source>
        <dbReference type="PDB" id="8GR7"/>
    </source>
</evidence>
<dbReference type="PDB" id="8GR7">
    <property type="method" value="X-ray"/>
    <property type="resolution" value="1.90 A"/>
    <property type="chains" value="A/B=1-343"/>
</dbReference>
<dbReference type="PANTHER" id="PTHR35201:SF4">
    <property type="entry name" value="BETA-PINACENE SYNTHASE-RELATED"/>
    <property type="match status" value="1"/>
</dbReference>
<evidence type="ECO:0000256" key="4">
    <source>
        <dbReference type="ARBA" id="ARBA00022842"/>
    </source>
</evidence>
<dbReference type="GO" id="GO:0010333">
    <property type="term" value="F:terpene synthase activity"/>
    <property type="evidence" value="ECO:0007669"/>
    <property type="project" value="InterPro"/>
</dbReference>
<keyword evidence="4 6" id="KW-0460">Magnesium</keyword>
<dbReference type="SUPFAM" id="SSF48576">
    <property type="entry name" value="Terpenoid synthases"/>
    <property type="match status" value="1"/>
</dbReference>
<feature type="binding site" evidence="9">
    <location>
        <position position="87"/>
    </location>
    <ligand>
        <name>Mg(2+)</name>
        <dbReference type="ChEBI" id="CHEBI:18420"/>
        <label>2</label>
    </ligand>
</feature>
<dbReference type="SMR" id="A0AAJ6N6A9"/>
<dbReference type="PANTHER" id="PTHR35201">
    <property type="entry name" value="TERPENE SYNTHASE"/>
    <property type="match status" value="1"/>
</dbReference>
<dbReference type="Gene3D" id="1.10.600.10">
    <property type="entry name" value="Farnesyl Diphosphate Synthase"/>
    <property type="match status" value="1"/>
</dbReference>
<protein>
    <recommendedName>
        <fullName evidence="6">Terpene synthase</fullName>
        <ecNumber evidence="6">4.2.3.-</ecNumber>
    </recommendedName>
</protein>
<dbReference type="AlphaFoldDB" id="A0AAJ6N6A9"/>
<feature type="binding site" evidence="9">
    <location>
        <position position="222"/>
    </location>
    <ligand>
        <name>Mg(2+)</name>
        <dbReference type="ChEBI" id="CHEBI:18420"/>
        <label>4</label>
    </ligand>
</feature>
<name>A0AAJ6N6A9_TAICA</name>
<keyword evidence="3 6" id="KW-0479">Metal-binding</keyword>
<dbReference type="SFLD" id="SFLDG01020">
    <property type="entry name" value="Terpene_Cyclase_Like_2"/>
    <property type="match status" value="1"/>
</dbReference>
<organism evidence="7">
    <name type="scientific">Taiwanofungus camphoratus</name>
    <name type="common">Poroid brown-rot fungus</name>
    <name type="synonym">Antrodia camphorata</name>
    <dbReference type="NCBI Taxonomy" id="2696576"/>
    <lineage>
        <taxon>Eukaryota</taxon>
        <taxon>Fungi</taxon>
        <taxon>Dikarya</taxon>
        <taxon>Basidiomycota</taxon>
        <taxon>Agaricomycotina</taxon>
        <taxon>Agaricomycetes</taxon>
        <taxon>Polyporales</taxon>
        <taxon>Taiwanofungaceae</taxon>
        <taxon>Taiwanofungus</taxon>
    </lineage>
</organism>
<feature type="binding site" evidence="9">
    <location>
        <position position="230"/>
    </location>
    <ligand>
        <name>Mg(2+)</name>
        <dbReference type="ChEBI" id="CHEBI:18420"/>
        <label>4</label>
    </ligand>
</feature>
<evidence type="ECO:0007829" key="9">
    <source>
        <dbReference type="PDB" id="8GR7"/>
    </source>
</evidence>
<comment type="cofactor">
    <cofactor evidence="1 6">
        <name>Mg(2+)</name>
        <dbReference type="ChEBI" id="CHEBI:18420"/>
    </cofactor>
</comment>
<comment type="similarity">
    <text evidence="2 6">Belongs to the terpene synthase family.</text>
</comment>
<evidence type="ECO:0000256" key="5">
    <source>
        <dbReference type="ARBA" id="ARBA00023239"/>
    </source>
</evidence>
<evidence type="ECO:0000256" key="6">
    <source>
        <dbReference type="RuleBase" id="RU366034"/>
    </source>
</evidence>
<keyword evidence="8 9" id="KW-0002">3D-structure</keyword>
<feature type="binding site" evidence="9">
    <location>
        <position position="87"/>
    </location>
    <ligand>
        <name>Mg(2+)</name>
        <dbReference type="ChEBI" id="CHEBI:18420"/>
        <label>1</label>
    </ligand>
</feature>
<dbReference type="InterPro" id="IPR034686">
    <property type="entry name" value="Terpene_cyclase-like_2"/>
</dbReference>
<feature type="binding site" evidence="9">
    <location>
        <position position="157"/>
    </location>
    <ligand>
        <name>Mg(2+)</name>
        <dbReference type="ChEBI" id="CHEBI:18420"/>
        <label>2</label>
    </ligand>
</feature>
<evidence type="ECO:0000256" key="1">
    <source>
        <dbReference type="ARBA" id="ARBA00001946"/>
    </source>
</evidence>
<dbReference type="EC" id="4.2.3.-" evidence="6"/>
<dbReference type="SFLD" id="SFLDS00005">
    <property type="entry name" value="Isoprenoid_Synthase_Type_I"/>
    <property type="match status" value="1"/>
</dbReference>
<dbReference type="Pfam" id="PF19086">
    <property type="entry name" value="Terpene_syn_C_2"/>
    <property type="match status" value="1"/>
</dbReference>
<feature type="binding site" evidence="9">
    <location>
        <position position="91"/>
    </location>
    <ligand>
        <name>Mg(2+)</name>
        <dbReference type="ChEBI" id="CHEBI:18420"/>
        <label>1</label>
    </ligand>
</feature>
<evidence type="ECO:0000256" key="3">
    <source>
        <dbReference type="ARBA" id="ARBA00022723"/>
    </source>
</evidence>
<accession>A0AAJ6N6A9</accession>
<evidence type="ECO:0007829" key="8">
    <source>
        <dbReference type="PDB" id="8GR5"/>
    </source>
</evidence>
<keyword evidence="5 6" id="KW-0456">Lyase</keyword>
<dbReference type="InterPro" id="IPR008949">
    <property type="entry name" value="Isoprenoid_synthase_dom_sf"/>
</dbReference>
<feature type="binding site" evidence="9">
    <location>
        <position position="180"/>
    </location>
    <ligand>
        <name>Mg(2+)</name>
        <dbReference type="ChEBI" id="CHEBI:18420"/>
        <label>3</label>
    </ligand>
</feature>
<dbReference type="GO" id="GO:0046872">
    <property type="term" value="F:metal ion binding"/>
    <property type="evidence" value="ECO:0007669"/>
    <property type="project" value="UniProtKB-KW"/>
</dbReference>
<dbReference type="PDB" id="8GR5">
    <property type="method" value="X-ray"/>
    <property type="resolution" value="2.10 A"/>
    <property type="chains" value="A=1-343"/>
</dbReference>